<dbReference type="InterPro" id="IPR006566">
    <property type="entry name" value="FBD"/>
</dbReference>
<organism evidence="2 3">
    <name type="scientific">Nepenthes gracilis</name>
    <name type="common">Slender pitcher plant</name>
    <dbReference type="NCBI Taxonomy" id="150966"/>
    <lineage>
        <taxon>Eukaryota</taxon>
        <taxon>Viridiplantae</taxon>
        <taxon>Streptophyta</taxon>
        <taxon>Embryophyta</taxon>
        <taxon>Tracheophyta</taxon>
        <taxon>Spermatophyta</taxon>
        <taxon>Magnoliopsida</taxon>
        <taxon>eudicotyledons</taxon>
        <taxon>Gunneridae</taxon>
        <taxon>Pentapetalae</taxon>
        <taxon>Caryophyllales</taxon>
        <taxon>Nepenthaceae</taxon>
        <taxon>Nepenthes</taxon>
    </lineage>
</organism>
<keyword evidence="3" id="KW-1185">Reference proteome</keyword>
<dbReference type="AlphaFoldDB" id="A0AAD3RVG9"/>
<dbReference type="EMBL" id="BSYO01000001">
    <property type="protein sequence ID" value="GMG98621.1"/>
    <property type="molecule type" value="Genomic_DNA"/>
</dbReference>
<name>A0AAD3RVG9_NEPGR</name>
<protein>
    <recommendedName>
        <fullName evidence="1">FBD domain-containing protein</fullName>
    </recommendedName>
</protein>
<evidence type="ECO:0000259" key="1">
    <source>
        <dbReference type="SMART" id="SM00579"/>
    </source>
</evidence>
<dbReference type="SUPFAM" id="SSF52047">
    <property type="entry name" value="RNI-like"/>
    <property type="match status" value="1"/>
</dbReference>
<dbReference type="SMART" id="SM00579">
    <property type="entry name" value="FBD"/>
    <property type="match status" value="1"/>
</dbReference>
<feature type="domain" description="FBD" evidence="1">
    <location>
        <begin position="417"/>
        <end position="497"/>
    </location>
</feature>
<sequence>MMESSAVSITKMVNPKKRKDLEEDRGGIDILSDSVLIHILSLMPIKDAARMVLFPRLRQLWTHVHTLSFDHCSYHYREDSTDAPECKEKFLNFVHQVIILHESSTLEKFHLNIKFNLHYSKWYNPKYECYAKEEKKIANEIETWLLFATRKNVKVLDINLQGCGLFEPDYNYKLPIIALTNKHLVELKLVCCDIEPKRNLHLSSLRKLSLTNALLNDRILDDLLVGCPLLEELSLISCHDFHKLNIANPNVKKVVVEITHFDKDQRLEIHCPKITSFYLSGCVNGLDLVNITSLVYADICFSLHQLRPSENYAEVLMKLGNLKAFATSDDCVLTLAVWNRLCGTFNWKCLELKVELCKWHLPGISSLLKNSVCLETLYLYIQPLSDNFFRYAKFIRWLQACDFDGENYWKLGKDNFRCLTYHLKTVNIYGCITKPYVIQLIEFLLKNAAVLEKMVIDSKKKLPHSVNKDITSDELLEMSRKILSFPRASSQAVVHLC</sequence>
<dbReference type="Gene3D" id="3.80.10.10">
    <property type="entry name" value="Ribonuclease Inhibitor"/>
    <property type="match status" value="1"/>
</dbReference>
<dbReference type="InterPro" id="IPR050232">
    <property type="entry name" value="FBL13/AtMIF1-like"/>
</dbReference>
<gene>
    <name evidence="2" type="ORF">Nepgr_000461</name>
</gene>
<evidence type="ECO:0000313" key="2">
    <source>
        <dbReference type="EMBL" id="GMG98621.1"/>
    </source>
</evidence>
<evidence type="ECO:0000313" key="3">
    <source>
        <dbReference type="Proteomes" id="UP001279734"/>
    </source>
</evidence>
<dbReference type="InterPro" id="IPR032675">
    <property type="entry name" value="LRR_dom_sf"/>
</dbReference>
<dbReference type="PANTHER" id="PTHR31900">
    <property type="entry name" value="F-BOX/RNI SUPERFAMILY PROTEIN-RELATED"/>
    <property type="match status" value="1"/>
</dbReference>
<dbReference type="PANTHER" id="PTHR31900:SF32">
    <property type="entry name" value="F-BOX_RNI_FBD-LIKE DOMAIN PROTEIN"/>
    <property type="match status" value="1"/>
</dbReference>
<dbReference type="Proteomes" id="UP001279734">
    <property type="component" value="Unassembled WGS sequence"/>
</dbReference>
<proteinExistence type="predicted"/>
<reference evidence="2" key="1">
    <citation type="submission" date="2023-05" db="EMBL/GenBank/DDBJ databases">
        <title>Nepenthes gracilis genome sequencing.</title>
        <authorList>
            <person name="Fukushima K."/>
        </authorList>
    </citation>
    <scope>NUCLEOTIDE SEQUENCE</scope>
    <source>
        <strain evidence="2">SING2019-196</strain>
    </source>
</reference>
<comment type="caution">
    <text evidence="2">The sequence shown here is derived from an EMBL/GenBank/DDBJ whole genome shotgun (WGS) entry which is preliminary data.</text>
</comment>
<accession>A0AAD3RVG9</accession>
<dbReference type="InterPro" id="IPR055357">
    <property type="entry name" value="LRR_At1g61320_AtMIF1"/>
</dbReference>
<dbReference type="Pfam" id="PF23622">
    <property type="entry name" value="LRR_At1g61320_AtMIF1"/>
    <property type="match status" value="1"/>
</dbReference>